<sequence length="963" mass="107064">MTGRGRGRGGGAGYYKPAREVARVYGNGQFPAPNPQVVKLENEMVKPGLSSAMAASSLDFKLPSRPAYGMQGRAIALYANYFELKAANKNKDLYRYSLAFRSAEESELKDKKVKKKRVIEILLDMPPFSTLKIASDWTQKLVSAQKIPLAEEGQEYTVEFYHKDRGPLPPPTPNEEARLTEARTRKTYHIRVQAIGSVSLADLLQDLSGPKSTYPLKLEAIDALNTIMAHGPSTALNITTAGNKFFPFGNHPQMESSDLEEGLQAQRGYFTSVRTSASRMLVNLNVATGAFYNSGPLIEMMKEVCGSYPPLSEQRHKQVSKFFSPIRVETNYLPDDSSKNKENKGTKRQVRTVILAPYGKNATNVTFSKTDANGNVTHPTVQQHFLEEHNIRLHFPRAPLANARNADDPNPIWIPAELCKILPGQLKRGLLTSDQTAKMITFAARRPHANAESITGNGLTVTMINPVVNGENTNLKEFGVKVDPRMITVPGRILMPPTVMYKGLKNRTPNNGTWNLKVSELGLSPFRVVKKLGEWSTLIINSGRYDTIPGGIEGLKADLHKFREELNKYGLNLIEPQKPCIINIAPGILEDAKRHPEFVDTIRSLVETGLRTQLPKKPTFLLVLLPSDNIILYDTLKSLFDLTYGIPSVCCVGKKFDKKSEQIYANVAMKVNQKLGGVNHVVDIKRMTPLDTQTIIFGIDVTHPSPGSSETAPSIAGVVASIDAMFSQYPASMRRQQGYKEMVTDLEEMIIERLRLWQKRNQDRLPNKVIVYRDGVGEGQYQQVVETEGESFSKAFDRLYGARAKHPKLSIVMVGKRHHTRFYPTKMEDTDGTTGNPKPGTVVDRGVTGEKLFDFFLLAHQGKEANPRTGLQGTSRPAHYVVLKDENKFGADQLQTLTNNLCYTFARATRSVSICPPAYYADILCECGRSYLNSVLKGPGAALSESAWSRDVNPALSETMYYL</sequence>
<dbReference type="InterPro" id="IPR032474">
    <property type="entry name" value="Argonaute_N"/>
</dbReference>
<dbReference type="InterPro" id="IPR036085">
    <property type="entry name" value="PAZ_dom_sf"/>
</dbReference>
<gene>
    <name evidence="3" type="ORF">CC77DRAFT_1032337</name>
</gene>
<dbReference type="Pfam" id="PF08699">
    <property type="entry name" value="ArgoL1"/>
    <property type="match status" value="1"/>
</dbReference>
<keyword evidence="4" id="KW-1185">Reference proteome</keyword>
<dbReference type="Pfam" id="PF16488">
    <property type="entry name" value="ArgoL2"/>
    <property type="match status" value="1"/>
</dbReference>
<dbReference type="InterPro" id="IPR045246">
    <property type="entry name" value="Piwi_ago-like"/>
</dbReference>
<dbReference type="Gene3D" id="3.30.420.10">
    <property type="entry name" value="Ribonuclease H-like superfamily/Ribonuclease H"/>
    <property type="match status" value="1"/>
</dbReference>
<dbReference type="SUPFAM" id="SSF53098">
    <property type="entry name" value="Ribonuclease H-like"/>
    <property type="match status" value="1"/>
</dbReference>
<organism evidence="3 4">
    <name type="scientific">Alternaria alternata</name>
    <name type="common">Alternaria rot fungus</name>
    <name type="synonym">Torula alternata</name>
    <dbReference type="NCBI Taxonomy" id="5599"/>
    <lineage>
        <taxon>Eukaryota</taxon>
        <taxon>Fungi</taxon>
        <taxon>Dikarya</taxon>
        <taxon>Ascomycota</taxon>
        <taxon>Pezizomycotina</taxon>
        <taxon>Dothideomycetes</taxon>
        <taxon>Pleosporomycetidae</taxon>
        <taxon>Pleosporales</taxon>
        <taxon>Pleosporineae</taxon>
        <taxon>Pleosporaceae</taxon>
        <taxon>Alternaria</taxon>
        <taxon>Alternaria sect. Alternaria</taxon>
        <taxon>Alternaria alternata complex</taxon>
    </lineage>
</organism>
<dbReference type="PANTHER" id="PTHR22891">
    <property type="entry name" value="EUKARYOTIC TRANSLATION INITIATION FACTOR 2C"/>
    <property type="match status" value="1"/>
</dbReference>
<dbReference type="STRING" id="5599.A0A177DGN4"/>
<dbReference type="InterPro" id="IPR014811">
    <property type="entry name" value="ArgoL1"/>
</dbReference>
<dbReference type="InterPro" id="IPR036397">
    <property type="entry name" value="RNaseH_sf"/>
</dbReference>
<dbReference type="SMART" id="SM00950">
    <property type="entry name" value="Piwi"/>
    <property type="match status" value="1"/>
</dbReference>
<dbReference type="InterPro" id="IPR003165">
    <property type="entry name" value="Piwi"/>
</dbReference>
<protein>
    <submittedName>
        <fullName evidence="3">Piwi-domain-containing protein</fullName>
    </submittedName>
</protein>
<name>A0A177DGN4_ALTAL</name>
<dbReference type="PROSITE" id="PS50822">
    <property type="entry name" value="PIWI"/>
    <property type="match status" value="1"/>
</dbReference>
<dbReference type="InterPro" id="IPR003100">
    <property type="entry name" value="PAZ_dom"/>
</dbReference>
<dbReference type="RefSeq" id="XP_018384336.1">
    <property type="nucleotide sequence ID" value="XM_018526727.1"/>
</dbReference>
<evidence type="ECO:0000313" key="3">
    <source>
        <dbReference type="EMBL" id="OAG18915.1"/>
    </source>
</evidence>
<dbReference type="Gene3D" id="3.40.50.2300">
    <property type="match status" value="1"/>
</dbReference>
<dbReference type="Pfam" id="PF02170">
    <property type="entry name" value="PAZ"/>
    <property type="match status" value="1"/>
</dbReference>
<dbReference type="Pfam" id="PF16486">
    <property type="entry name" value="ArgoN"/>
    <property type="match status" value="1"/>
</dbReference>
<evidence type="ECO:0000313" key="4">
    <source>
        <dbReference type="Proteomes" id="UP000077248"/>
    </source>
</evidence>
<dbReference type="Pfam" id="PF02171">
    <property type="entry name" value="Piwi"/>
    <property type="match status" value="1"/>
</dbReference>
<reference evidence="3 4" key="1">
    <citation type="submission" date="2016-05" db="EMBL/GenBank/DDBJ databases">
        <title>Comparative analysis of secretome profiles of manganese(II)-oxidizing ascomycete fungi.</title>
        <authorList>
            <consortium name="DOE Joint Genome Institute"/>
            <person name="Zeiner C.A."/>
            <person name="Purvine S.O."/>
            <person name="Zink E.M."/>
            <person name="Wu S."/>
            <person name="Pasa-Tolic L."/>
            <person name="Chaput D.L."/>
            <person name="Haridas S."/>
            <person name="Grigoriev I.V."/>
            <person name="Santelli C.M."/>
            <person name="Hansel C.M."/>
        </authorList>
    </citation>
    <scope>NUCLEOTIDE SEQUENCE [LARGE SCALE GENOMIC DNA]</scope>
    <source>
        <strain evidence="3 4">SRC1lrK2f</strain>
    </source>
</reference>
<dbReference type="OMA" id="RGRCYIH"/>
<feature type="domain" description="PAZ" evidence="1">
    <location>
        <begin position="296"/>
        <end position="423"/>
    </location>
</feature>
<dbReference type="SUPFAM" id="SSF101690">
    <property type="entry name" value="PAZ domain"/>
    <property type="match status" value="1"/>
</dbReference>
<dbReference type="CDD" id="cd04657">
    <property type="entry name" value="Piwi_ago-like"/>
    <property type="match status" value="1"/>
</dbReference>
<dbReference type="CDD" id="cd02846">
    <property type="entry name" value="PAZ_argonaute_like"/>
    <property type="match status" value="1"/>
</dbReference>
<dbReference type="KEGG" id="aalt:CC77DRAFT_1032337"/>
<dbReference type="InterPro" id="IPR012337">
    <property type="entry name" value="RNaseH-like_sf"/>
</dbReference>
<dbReference type="PROSITE" id="PS50821">
    <property type="entry name" value="PAZ"/>
    <property type="match status" value="1"/>
</dbReference>
<evidence type="ECO:0000259" key="1">
    <source>
        <dbReference type="PROSITE" id="PS50821"/>
    </source>
</evidence>
<dbReference type="GO" id="GO:0003723">
    <property type="term" value="F:RNA binding"/>
    <property type="evidence" value="ECO:0007669"/>
    <property type="project" value="InterPro"/>
</dbReference>
<dbReference type="EMBL" id="KV441482">
    <property type="protein sequence ID" value="OAG18915.1"/>
    <property type="molecule type" value="Genomic_DNA"/>
</dbReference>
<dbReference type="AlphaFoldDB" id="A0A177DGN4"/>
<dbReference type="VEuPathDB" id="FungiDB:CC77DRAFT_1032337"/>
<dbReference type="Proteomes" id="UP000077248">
    <property type="component" value="Unassembled WGS sequence"/>
</dbReference>
<evidence type="ECO:0000259" key="2">
    <source>
        <dbReference type="PROSITE" id="PS50822"/>
    </source>
</evidence>
<feature type="domain" description="Piwi" evidence="2">
    <location>
        <begin position="620"/>
        <end position="933"/>
    </location>
</feature>
<dbReference type="Gene3D" id="2.170.260.10">
    <property type="entry name" value="paz domain"/>
    <property type="match status" value="1"/>
</dbReference>
<dbReference type="InterPro" id="IPR032472">
    <property type="entry name" value="ArgoL2"/>
</dbReference>
<dbReference type="SMART" id="SM01163">
    <property type="entry name" value="DUF1785"/>
    <property type="match status" value="1"/>
</dbReference>
<dbReference type="GeneID" id="29112321"/>
<proteinExistence type="predicted"/>
<accession>A0A177DGN4</accession>